<dbReference type="GO" id="GO:0016020">
    <property type="term" value="C:membrane"/>
    <property type="evidence" value="ECO:0007669"/>
    <property type="project" value="UniProtKB-SubCell"/>
</dbReference>
<dbReference type="EMBL" id="CAEZXR010000199">
    <property type="protein sequence ID" value="CAB4715178.1"/>
    <property type="molecule type" value="Genomic_DNA"/>
</dbReference>
<feature type="transmembrane region" description="Helical" evidence="7">
    <location>
        <begin position="78"/>
        <end position="97"/>
    </location>
</feature>
<dbReference type="AlphaFoldDB" id="A0A6J6R113"/>
<dbReference type="SUPFAM" id="SSF144091">
    <property type="entry name" value="Rhomboid-like"/>
    <property type="match status" value="1"/>
</dbReference>
<keyword evidence="4" id="KW-0378">Hydrolase</keyword>
<reference evidence="9" key="1">
    <citation type="submission" date="2020-05" db="EMBL/GenBank/DDBJ databases">
        <authorList>
            <person name="Chiriac C."/>
            <person name="Salcher M."/>
            <person name="Ghai R."/>
            <person name="Kavagutti S V."/>
        </authorList>
    </citation>
    <scope>NUCLEOTIDE SEQUENCE</scope>
</reference>
<feature type="transmembrane region" description="Helical" evidence="7">
    <location>
        <begin position="238"/>
        <end position="256"/>
    </location>
</feature>
<keyword evidence="3 7" id="KW-0812">Transmembrane</keyword>
<feature type="transmembrane region" description="Helical" evidence="7">
    <location>
        <begin position="185"/>
        <end position="204"/>
    </location>
</feature>
<evidence type="ECO:0000256" key="2">
    <source>
        <dbReference type="ARBA" id="ARBA00009045"/>
    </source>
</evidence>
<feature type="transmembrane region" description="Helical" evidence="7">
    <location>
        <begin position="262"/>
        <end position="278"/>
    </location>
</feature>
<proteinExistence type="inferred from homology"/>
<comment type="similarity">
    <text evidence="2">Belongs to the peptidase S54 family.</text>
</comment>
<sequence length="310" mass="32045">MTSSPPPETGVPTCYRHSGRETYIHCQRCNKPICPDCMRDAAVGFQCPDCVAEGAKTTRAGRTAYGGLRPSNAGLTSMVLIAINVAVFLVVAAAGGASGTLVDWLALHARGLCVADGGGFYPQLSEAACPTVGNTTWVPGVSDGAVWQLVTSAFLHTQVLHIGFNMFALYVLGPQLELALGRVRFLALYLLSALAGSALVYWAAGETTTTLGASGAVFGLMGALLVIAHKVGGNYQQILMWIGLNALFTVIGSSFISWQGHLGGFVGGVVIAAILAYAPRGPKRTAVQVAGLVGVAALIVLAVVARTATL</sequence>
<gene>
    <name evidence="9" type="ORF">UFOPK2579_01658</name>
</gene>
<dbReference type="Pfam" id="PF01694">
    <property type="entry name" value="Rhomboid"/>
    <property type="match status" value="1"/>
</dbReference>
<evidence type="ECO:0000259" key="8">
    <source>
        <dbReference type="Pfam" id="PF01694"/>
    </source>
</evidence>
<dbReference type="GO" id="GO:0004252">
    <property type="term" value="F:serine-type endopeptidase activity"/>
    <property type="evidence" value="ECO:0007669"/>
    <property type="project" value="InterPro"/>
</dbReference>
<dbReference type="InterPro" id="IPR035952">
    <property type="entry name" value="Rhomboid-like_sf"/>
</dbReference>
<dbReference type="InterPro" id="IPR050925">
    <property type="entry name" value="Rhomboid_protease_S54"/>
</dbReference>
<evidence type="ECO:0000256" key="5">
    <source>
        <dbReference type="ARBA" id="ARBA00022989"/>
    </source>
</evidence>
<feature type="transmembrane region" description="Helical" evidence="7">
    <location>
        <begin position="285"/>
        <end position="305"/>
    </location>
</feature>
<name>A0A6J6R113_9ZZZZ</name>
<organism evidence="9">
    <name type="scientific">freshwater metagenome</name>
    <dbReference type="NCBI Taxonomy" id="449393"/>
    <lineage>
        <taxon>unclassified sequences</taxon>
        <taxon>metagenomes</taxon>
        <taxon>ecological metagenomes</taxon>
    </lineage>
</organism>
<evidence type="ECO:0000256" key="3">
    <source>
        <dbReference type="ARBA" id="ARBA00022692"/>
    </source>
</evidence>
<dbReference type="Gene3D" id="1.20.1540.10">
    <property type="entry name" value="Rhomboid-like"/>
    <property type="match status" value="1"/>
</dbReference>
<protein>
    <submittedName>
        <fullName evidence="9">Unannotated protein</fullName>
    </submittedName>
</protein>
<evidence type="ECO:0000256" key="1">
    <source>
        <dbReference type="ARBA" id="ARBA00004141"/>
    </source>
</evidence>
<keyword evidence="5 7" id="KW-1133">Transmembrane helix</keyword>
<feature type="transmembrane region" description="Helical" evidence="7">
    <location>
        <begin position="210"/>
        <end position="231"/>
    </location>
</feature>
<dbReference type="PANTHER" id="PTHR43731:SF14">
    <property type="entry name" value="PRESENILIN-ASSOCIATED RHOMBOID-LIKE PROTEIN, MITOCHONDRIAL"/>
    <property type="match status" value="1"/>
</dbReference>
<evidence type="ECO:0000256" key="6">
    <source>
        <dbReference type="ARBA" id="ARBA00023136"/>
    </source>
</evidence>
<dbReference type="PANTHER" id="PTHR43731">
    <property type="entry name" value="RHOMBOID PROTEASE"/>
    <property type="match status" value="1"/>
</dbReference>
<keyword evidence="6 7" id="KW-0472">Membrane</keyword>
<feature type="transmembrane region" description="Helical" evidence="7">
    <location>
        <begin position="153"/>
        <end position="173"/>
    </location>
</feature>
<evidence type="ECO:0000256" key="4">
    <source>
        <dbReference type="ARBA" id="ARBA00022801"/>
    </source>
</evidence>
<comment type="subcellular location">
    <subcellularLocation>
        <location evidence="1">Membrane</location>
        <topology evidence="1">Multi-pass membrane protein</topology>
    </subcellularLocation>
</comment>
<evidence type="ECO:0000256" key="7">
    <source>
        <dbReference type="SAM" id="Phobius"/>
    </source>
</evidence>
<evidence type="ECO:0000313" key="9">
    <source>
        <dbReference type="EMBL" id="CAB4715178.1"/>
    </source>
</evidence>
<accession>A0A6J6R113</accession>
<feature type="domain" description="Peptidase S54 rhomboid" evidence="8">
    <location>
        <begin position="144"/>
        <end position="276"/>
    </location>
</feature>
<dbReference type="InterPro" id="IPR022764">
    <property type="entry name" value="Peptidase_S54_rhomboid_dom"/>
</dbReference>